<evidence type="ECO:0000256" key="2">
    <source>
        <dbReference type="ARBA" id="ARBA00022553"/>
    </source>
</evidence>
<keyword evidence="29" id="KW-1185">Reference proteome</keyword>
<feature type="binding site" evidence="21">
    <location>
        <begin position="591"/>
        <end position="593"/>
    </location>
    <ligand>
        <name>ATP</name>
        <dbReference type="ChEBI" id="CHEBI:30616"/>
    </ligand>
</feature>
<evidence type="ECO:0000256" key="10">
    <source>
        <dbReference type="ARBA" id="ARBA00022989"/>
    </source>
</evidence>
<dbReference type="InterPro" id="IPR036179">
    <property type="entry name" value="Ig-like_dom_sf"/>
</dbReference>
<feature type="binding site" evidence="21">
    <location>
        <begin position="515"/>
        <end position="521"/>
    </location>
    <ligand>
        <name>ATP</name>
        <dbReference type="ChEBI" id="CHEBI:30616"/>
    </ligand>
</feature>
<dbReference type="InterPro" id="IPR013151">
    <property type="entry name" value="Immunoglobulin_dom"/>
</dbReference>
<dbReference type="GO" id="GO:0008284">
    <property type="term" value="P:positive regulation of cell population proliferation"/>
    <property type="evidence" value="ECO:0007669"/>
    <property type="project" value="InterPro"/>
</dbReference>
<dbReference type="Proteomes" id="UP001153954">
    <property type="component" value="Unassembled WGS sequence"/>
</dbReference>
<dbReference type="EC" id="2.7.10.1" evidence="19"/>
<evidence type="ECO:0000256" key="14">
    <source>
        <dbReference type="ARBA" id="ARBA00023170"/>
    </source>
</evidence>
<keyword evidence="11 19" id="KW-0472">Membrane</keyword>
<gene>
    <name evidence="28" type="ORF">EEDITHA_LOCUS10641</name>
</gene>
<dbReference type="SUPFAM" id="SSF56112">
    <property type="entry name" value="Protein kinase-like (PK-like)"/>
    <property type="match status" value="1"/>
</dbReference>
<dbReference type="GO" id="GO:0043235">
    <property type="term" value="C:receptor complex"/>
    <property type="evidence" value="ECO:0007669"/>
    <property type="project" value="TreeGrafter"/>
</dbReference>
<dbReference type="InterPro" id="IPR007110">
    <property type="entry name" value="Ig-like_dom"/>
</dbReference>
<dbReference type="SMART" id="SM00409">
    <property type="entry name" value="IG"/>
    <property type="match status" value="3"/>
</dbReference>
<evidence type="ECO:0000256" key="16">
    <source>
        <dbReference type="ARBA" id="ARBA00023319"/>
    </source>
</evidence>
<feature type="transmembrane region" description="Helical" evidence="25">
    <location>
        <begin position="395"/>
        <end position="419"/>
    </location>
</feature>
<protein>
    <recommendedName>
        <fullName evidence="19">Fibroblast growth factor receptor</fullName>
        <ecNumber evidence="19">2.7.10.1</ecNumber>
    </recommendedName>
</protein>
<keyword evidence="6" id="KW-0677">Repeat</keyword>
<keyword evidence="8 19" id="KW-0418">Kinase</keyword>
<dbReference type="SUPFAM" id="SSF48726">
    <property type="entry name" value="Immunoglobulin"/>
    <property type="match status" value="3"/>
</dbReference>
<dbReference type="FunFam" id="1.10.510.10:FF:000007">
    <property type="entry name" value="Fibroblast growth factor receptor"/>
    <property type="match status" value="1"/>
</dbReference>
<dbReference type="GO" id="GO:0010604">
    <property type="term" value="P:positive regulation of macromolecule metabolic process"/>
    <property type="evidence" value="ECO:0007669"/>
    <property type="project" value="UniProtKB-ARBA"/>
</dbReference>
<accession>A0AAU9UBF1</accession>
<feature type="domain" description="Protein kinase" evidence="26">
    <location>
        <begin position="509"/>
        <end position="796"/>
    </location>
</feature>
<comment type="caution">
    <text evidence="28">The sequence shown here is derived from an EMBL/GenBank/DDBJ whole genome shotgun (WGS) entry which is preliminary data.</text>
</comment>
<evidence type="ECO:0000256" key="20">
    <source>
        <dbReference type="PIRSR" id="PIRSR000628-1"/>
    </source>
</evidence>
<dbReference type="PRINTS" id="PR00109">
    <property type="entry name" value="TYRKINASE"/>
</dbReference>
<dbReference type="AlphaFoldDB" id="A0AAU9UBF1"/>
<name>A0AAU9UBF1_EUPED</name>
<dbReference type="EMBL" id="CAKOGL010000015">
    <property type="protein sequence ID" value="CAH2095152.1"/>
    <property type="molecule type" value="Genomic_DNA"/>
</dbReference>
<dbReference type="GO" id="GO:0005007">
    <property type="term" value="F:fibroblast growth factor receptor activity"/>
    <property type="evidence" value="ECO:0007669"/>
    <property type="project" value="InterPro"/>
</dbReference>
<dbReference type="InterPro" id="IPR050122">
    <property type="entry name" value="RTK"/>
</dbReference>
<comment type="catalytic activity">
    <reaction evidence="17 19">
        <text>L-tyrosyl-[protein] + ATP = O-phospho-L-tyrosyl-[protein] + ADP + H(+)</text>
        <dbReference type="Rhea" id="RHEA:10596"/>
        <dbReference type="Rhea" id="RHEA-COMP:10136"/>
        <dbReference type="Rhea" id="RHEA-COMP:20101"/>
        <dbReference type="ChEBI" id="CHEBI:15378"/>
        <dbReference type="ChEBI" id="CHEBI:30616"/>
        <dbReference type="ChEBI" id="CHEBI:46858"/>
        <dbReference type="ChEBI" id="CHEBI:61978"/>
        <dbReference type="ChEBI" id="CHEBI:456216"/>
        <dbReference type="EC" id="2.7.10.1"/>
    </reaction>
</comment>
<dbReference type="GO" id="GO:0005524">
    <property type="term" value="F:ATP binding"/>
    <property type="evidence" value="ECO:0007669"/>
    <property type="project" value="UniProtKB-UniRule"/>
</dbReference>
<comment type="similarity">
    <text evidence="19">Belongs to the protein kinase superfamily. Tyr protein kinase family. Fibroblast growth factor receptor subfamily.</text>
</comment>
<keyword evidence="14 19" id="KW-0675">Receptor</keyword>
<evidence type="ECO:0000256" key="6">
    <source>
        <dbReference type="ARBA" id="ARBA00022737"/>
    </source>
</evidence>
<evidence type="ECO:0000256" key="8">
    <source>
        <dbReference type="ARBA" id="ARBA00022777"/>
    </source>
</evidence>
<dbReference type="InterPro" id="IPR013098">
    <property type="entry name" value="Ig_I-set"/>
</dbReference>
<feature type="active site" description="Proton acceptor" evidence="20">
    <location>
        <position position="652"/>
    </location>
</feature>
<dbReference type="GO" id="GO:0080090">
    <property type="term" value="P:regulation of primary metabolic process"/>
    <property type="evidence" value="ECO:0007669"/>
    <property type="project" value="UniProtKB-ARBA"/>
</dbReference>
<dbReference type="SMART" id="SM00408">
    <property type="entry name" value="IGc2"/>
    <property type="match status" value="3"/>
</dbReference>
<keyword evidence="9 19" id="KW-0067">ATP-binding</keyword>
<comment type="subcellular location">
    <subcellularLocation>
        <location evidence="1">Membrane</location>
        <topology evidence="1">Single-pass membrane protein</topology>
    </subcellularLocation>
</comment>
<evidence type="ECO:0000313" key="29">
    <source>
        <dbReference type="Proteomes" id="UP001153954"/>
    </source>
</evidence>
<dbReference type="Pfam" id="PF07714">
    <property type="entry name" value="PK_Tyr_Ser-Thr"/>
    <property type="match status" value="1"/>
</dbReference>
<keyword evidence="4 25" id="KW-0812">Transmembrane</keyword>
<feature type="region of interest" description="Disordered" evidence="24">
    <location>
        <begin position="799"/>
        <end position="825"/>
    </location>
</feature>
<dbReference type="FunFam" id="2.60.40.10:FF:000016">
    <property type="entry name" value="Fibroblast growth factor receptor"/>
    <property type="match status" value="1"/>
</dbReference>
<dbReference type="PANTHER" id="PTHR24416:SF550">
    <property type="entry name" value="FIBROBLAST GROWTH FACTOR RECEPTOR HOMOLOG 1-RELATED"/>
    <property type="match status" value="1"/>
</dbReference>
<dbReference type="PANTHER" id="PTHR24416">
    <property type="entry name" value="TYROSINE-PROTEIN KINASE RECEPTOR"/>
    <property type="match status" value="1"/>
</dbReference>
<evidence type="ECO:0000256" key="24">
    <source>
        <dbReference type="SAM" id="MobiDB-lite"/>
    </source>
</evidence>
<dbReference type="InterPro" id="IPR013783">
    <property type="entry name" value="Ig-like_fold"/>
</dbReference>
<keyword evidence="7 19" id="KW-0547">Nucleotide-binding</keyword>
<dbReference type="InterPro" id="IPR000719">
    <property type="entry name" value="Prot_kinase_dom"/>
</dbReference>
<keyword evidence="2" id="KW-0597">Phosphoprotein</keyword>
<dbReference type="Pfam" id="PF00047">
    <property type="entry name" value="ig"/>
    <property type="match status" value="1"/>
</dbReference>
<keyword evidence="3 19" id="KW-0808">Transferase</keyword>
<evidence type="ECO:0000256" key="19">
    <source>
        <dbReference type="PIRNR" id="PIRNR000628"/>
    </source>
</evidence>
<dbReference type="Gene3D" id="2.60.40.10">
    <property type="entry name" value="Immunoglobulins"/>
    <property type="match status" value="3"/>
</dbReference>
<evidence type="ECO:0000256" key="1">
    <source>
        <dbReference type="ARBA" id="ARBA00004167"/>
    </source>
</evidence>
<evidence type="ECO:0000256" key="11">
    <source>
        <dbReference type="ARBA" id="ARBA00023136"/>
    </source>
</evidence>
<evidence type="ECO:0000256" key="22">
    <source>
        <dbReference type="PIRSR" id="PIRSR000628-3"/>
    </source>
</evidence>
<evidence type="ECO:0000256" key="17">
    <source>
        <dbReference type="ARBA" id="ARBA00051243"/>
    </source>
</evidence>
<evidence type="ECO:0000259" key="26">
    <source>
        <dbReference type="PROSITE" id="PS50011"/>
    </source>
</evidence>
<comment type="function">
    <text evidence="18">Receptor for basic fibroblast growth factor.</text>
</comment>
<dbReference type="GO" id="GO:0005886">
    <property type="term" value="C:plasma membrane"/>
    <property type="evidence" value="ECO:0007669"/>
    <property type="project" value="TreeGrafter"/>
</dbReference>
<dbReference type="FunFam" id="2.60.40.10:FF:000020">
    <property type="entry name" value="Fibroblast growth factor receptor"/>
    <property type="match status" value="1"/>
</dbReference>
<evidence type="ECO:0000256" key="12">
    <source>
        <dbReference type="ARBA" id="ARBA00023137"/>
    </source>
</evidence>
<dbReference type="SMART" id="SM00219">
    <property type="entry name" value="TyrKc"/>
    <property type="match status" value="1"/>
</dbReference>
<evidence type="ECO:0000256" key="25">
    <source>
        <dbReference type="SAM" id="Phobius"/>
    </source>
</evidence>
<keyword evidence="12 19" id="KW-0829">Tyrosine-protein kinase</keyword>
<keyword evidence="10 25" id="KW-1133">Transmembrane helix</keyword>
<proteinExistence type="inferred from homology"/>
<feature type="binding site" evidence="21 23">
    <location>
        <position position="543"/>
    </location>
    <ligand>
        <name>ATP</name>
        <dbReference type="ChEBI" id="CHEBI:30616"/>
    </ligand>
</feature>
<feature type="domain" description="Ig-like" evidence="27">
    <location>
        <begin position="273"/>
        <end position="377"/>
    </location>
</feature>
<dbReference type="PIRSF" id="PIRSF000628">
    <property type="entry name" value="FGFR"/>
    <property type="match status" value="1"/>
</dbReference>
<feature type="disulfide bond" evidence="22">
    <location>
        <begin position="27"/>
        <end position="77"/>
    </location>
</feature>
<dbReference type="PROSITE" id="PS50835">
    <property type="entry name" value="IG_LIKE"/>
    <property type="match status" value="3"/>
</dbReference>
<dbReference type="InterPro" id="IPR003599">
    <property type="entry name" value="Ig_sub"/>
</dbReference>
<evidence type="ECO:0000256" key="9">
    <source>
        <dbReference type="ARBA" id="ARBA00022840"/>
    </source>
</evidence>
<dbReference type="InterPro" id="IPR016248">
    <property type="entry name" value="FGF_rcpt_fam"/>
</dbReference>
<feature type="disulfide bond" evidence="22">
    <location>
        <begin position="199"/>
        <end position="248"/>
    </location>
</feature>
<evidence type="ECO:0000256" key="23">
    <source>
        <dbReference type="PROSITE-ProRule" id="PRU10141"/>
    </source>
</evidence>
<keyword evidence="15" id="KW-0325">Glycoprotein</keyword>
<dbReference type="Gene3D" id="1.10.510.10">
    <property type="entry name" value="Transferase(Phosphotransferase) domain 1"/>
    <property type="match status" value="1"/>
</dbReference>
<dbReference type="PROSITE" id="PS00109">
    <property type="entry name" value="PROTEIN_KINASE_TYR"/>
    <property type="match status" value="1"/>
</dbReference>
<evidence type="ECO:0000256" key="7">
    <source>
        <dbReference type="ARBA" id="ARBA00022741"/>
    </source>
</evidence>
<dbReference type="InterPro" id="IPR008266">
    <property type="entry name" value="Tyr_kinase_AS"/>
</dbReference>
<evidence type="ECO:0000256" key="5">
    <source>
        <dbReference type="ARBA" id="ARBA00022729"/>
    </source>
</evidence>
<dbReference type="GO" id="GO:0030154">
    <property type="term" value="P:cell differentiation"/>
    <property type="evidence" value="ECO:0007669"/>
    <property type="project" value="UniProtKB-ARBA"/>
</dbReference>
<evidence type="ECO:0000256" key="3">
    <source>
        <dbReference type="ARBA" id="ARBA00022679"/>
    </source>
</evidence>
<organism evidence="28 29">
    <name type="scientific">Euphydryas editha</name>
    <name type="common">Edith's checkerspot</name>
    <dbReference type="NCBI Taxonomy" id="104508"/>
    <lineage>
        <taxon>Eukaryota</taxon>
        <taxon>Metazoa</taxon>
        <taxon>Ecdysozoa</taxon>
        <taxon>Arthropoda</taxon>
        <taxon>Hexapoda</taxon>
        <taxon>Insecta</taxon>
        <taxon>Pterygota</taxon>
        <taxon>Neoptera</taxon>
        <taxon>Endopterygota</taxon>
        <taxon>Lepidoptera</taxon>
        <taxon>Glossata</taxon>
        <taxon>Ditrysia</taxon>
        <taxon>Papilionoidea</taxon>
        <taxon>Nymphalidae</taxon>
        <taxon>Nymphalinae</taxon>
        <taxon>Euphydryas</taxon>
    </lineage>
</organism>
<dbReference type="InterPro" id="IPR020635">
    <property type="entry name" value="Tyr_kinase_cat_dom"/>
</dbReference>
<feature type="domain" description="Ig-like" evidence="27">
    <location>
        <begin position="10"/>
        <end position="88"/>
    </location>
</feature>
<dbReference type="InterPro" id="IPR003598">
    <property type="entry name" value="Ig_sub2"/>
</dbReference>
<feature type="domain" description="Ig-like" evidence="27">
    <location>
        <begin position="175"/>
        <end position="264"/>
    </location>
</feature>
<feature type="binding site" evidence="21">
    <location>
        <position position="597"/>
    </location>
    <ligand>
        <name>ATP</name>
        <dbReference type="ChEBI" id="CHEBI:30616"/>
    </ligand>
</feature>
<dbReference type="Pfam" id="PF07679">
    <property type="entry name" value="I-set"/>
    <property type="match status" value="2"/>
</dbReference>
<feature type="disulfide bond" evidence="22">
    <location>
        <begin position="295"/>
        <end position="361"/>
    </location>
</feature>
<evidence type="ECO:0000256" key="4">
    <source>
        <dbReference type="ARBA" id="ARBA00022692"/>
    </source>
</evidence>
<dbReference type="InterPro" id="IPR011009">
    <property type="entry name" value="Kinase-like_dom_sf"/>
</dbReference>
<evidence type="ECO:0000256" key="21">
    <source>
        <dbReference type="PIRSR" id="PIRSR000628-2"/>
    </source>
</evidence>
<dbReference type="InterPro" id="IPR001245">
    <property type="entry name" value="Ser-Thr/Tyr_kinase_cat_dom"/>
</dbReference>
<evidence type="ECO:0000259" key="27">
    <source>
        <dbReference type="PROSITE" id="PS50835"/>
    </source>
</evidence>
<dbReference type="Gene3D" id="3.30.200.20">
    <property type="entry name" value="Phosphorylase Kinase, domain 1"/>
    <property type="match status" value="1"/>
</dbReference>
<evidence type="ECO:0000256" key="13">
    <source>
        <dbReference type="ARBA" id="ARBA00023157"/>
    </source>
</evidence>
<feature type="binding site" evidence="21">
    <location>
        <position position="656"/>
    </location>
    <ligand>
        <name>ATP</name>
        <dbReference type="ChEBI" id="CHEBI:30616"/>
    </ligand>
</feature>
<evidence type="ECO:0000256" key="18">
    <source>
        <dbReference type="ARBA" id="ARBA00056965"/>
    </source>
</evidence>
<keyword evidence="16" id="KW-0393">Immunoglobulin domain</keyword>
<dbReference type="PROSITE" id="PS00107">
    <property type="entry name" value="PROTEIN_KINASE_ATP"/>
    <property type="match status" value="1"/>
</dbReference>
<sequence length="825" mass="93563">MCKNNSNNHDRTSVVEVSTNERLRLICGLKPRNQVPTVRWFLDGKPLEGQARQRMMQQKQWLRIKSFRAKDAGVYTCQNEEDKSREMSVTIKHKPDLGPDNIDEYQSDVDVLRPMPEILSQHSARLLENNTIDDNSTDHKHKVYDTAKDDDLEEKNEKEHLNYGHVDNTKSKYAPKFKHPSKLFYMEMKPAGSSIRFKCAAEGNPIPNITWYKNNVTPISRNYFQPSYGKWYIALDELTTADDGKYTCKVCNELGCIQHTYTLNVQERYPSKPYIKEGHPGNITAIVNDTVYLTCPPVSDLEPDLFWIRPMNYSVNDSEVGPSEAPAPIRVVKVKSDNPEDKPEQLTIYNVTKEDEGWYVCVALNTLGNSTAKGYLTVLDSLPVTEALDHGKHTVLINALTAVLGAMFFVAAIIVVMIFKKLRKEKEKKQLAIATARAVIVTHWTKKVTVEKPQMNGTPNADGEGLLMPVVKIEKQKLSQVQSNTCDSMMMSEYELPVDIDWEVPRESLCIGKVLGEGEFGKVVKAECVGILKPGLQSVVAVKMLKEGHTDAEMMALVSEMEMMKMIGKHVNIINLLGCCTQDGPLYVIVEYAPNGNLREFLRNHRPGNRYESPTEDLKEKKTLTQKDLVSFSYQVARGMEYLASRRCIHRDLAARNVLVSDDCVLKIADFGLAKDVHSNDYYRKKTEGRLPVRWMAPESLYHKVFTTQTDVWSFGVLLWEIMTLGGTPYPTVPGQYMYQHLSAGHRMEKPPCCSLEIYMLMRECWSFSPGDRPSFTELVEDLDKILTVTANQEYLDLGLPQLDTPPSSYDGSGDESDSEFPFIK</sequence>
<dbReference type="InterPro" id="IPR017441">
    <property type="entry name" value="Protein_kinase_ATP_BS"/>
</dbReference>
<reference evidence="28" key="1">
    <citation type="submission" date="2022-03" db="EMBL/GenBank/DDBJ databases">
        <authorList>
            <person name="Tunstrom K."/>
        </authorList>
    </citation>
    <scope>NUCLEOTIDE SEQUENCE</scope>
</reference>
<keyword evidence="13 22" id="KW-1015">Disulfide bond</keyword>
<evidence type="ECO:0000313" key="28">
    <source>
        <dbReference type="EMBL" id="CAH2095152.1"/>
    </source>
</evidence>
<feature type="binding site" evidence="21">
    <location>
        <position position="670"/>
    </location>
    <ligand>
        <name>ATP</name>
        <dbReference type="ChEBI" id="CHEBI:30616"/>
    </ligand>
</feature>
<evidence type="ECO:0000256" key="15">
    <source>
        <dbReference type="ARBA" id="ARBA00023180"/>
    </source>
</evidence>
<dbReference type="PROSITE" id="PS50011">
    <property type="entry name" value="PROTEIN_KINASE_DOM"/>
    <property type="match status" value="1"/>
</dbReference>
<dbReference type="CDD" id="cd00096">
    <property type="entry name" value="Ig"/>
    <property type="match status" value="1"/>
</dbReference>
<dbReference type="FunFam" id="3.30.200.20:FF:000593">
    <property type="entry name" value="Predicted protein"/>
    <property type="match status" value="1"/>
</dbReference>
<keyword evidence="5" id="KW-0732">Signal</keyword>